<proteinExistence type="predicted"/>
<protein>
    <submittedName>
        <fullName evidence="2">Uncharacterized protein</fullName>
    </submittedName>
</protein>
<gene>
    <name evidence="2" type="ORF">ED236_02775</name>
</gene>
<comment type="caution">
    <text evidence="2">The sequence shown here is derived from an EMBL/GenBank/DDBJ whole genome shotgun (WGS) entry which is preliminary data.</text>
</comment>
<name>A0A3N0V6H5_9PROT</name>
<evidence type="ECO:0000313" key="2">
    <source>
        <dbReference type="EMBL" id="ROH88396.1"/>
    </source>
</evidence>
<evidence type="ECO:0000313" key="3">
    <source>
        <dbReference type="Proteomes" id="UP000275137"/>
    </source>
</evidence>
<dbReference type="Proteomes" id="UP000275137">
    <property type="component" value="Unassembled WGS sequence"/>
</dbReference>
<dbReference type="AlphaFoldDB" id="A0A3N0V6H5"/>
<feature type="chain" id="PRO_5018316881" evidence="1">
    <location>
        <begin position="23"/>
        <end position="111"/>
    </location>
</feature>
<sequence length="111" mass="12634">MIRTIQPLWMACLFLWTLPAHAEIPAFSSGQPYEEVKAALIKQGWQAVSNPDISGSSLYAQEVYQQGKPEVVDCVSMELDGCWFLYKKGRQTLQVRTITRALRFESVQHSK</sequence>
<dbReference type="EMBL" id="RJVP01000001">
    <property type="protein sequence ID" value="ROH88396.1"/>
    <property type="molecule type" value="Genomic_DNA"/>
</dbReference>
<accession>A0A3N0V6H5</accession>
<feature type="signal peptide" evidence="1">
    <location>
        <begin position="1"/>
        <end position="22"/>
    </location>
</feature>
<keyword evidence="1" id="KW-0732">Signal</keyword>
<dbReference type="RefSeq" id="WP_123236388.1">
    <property type="nucleotide sequence ID" value="NZ_RJVP01000001.1"/>
</dbReference>
<keyword evidence="3" id="KW-1185">Reference proteome</keyword>
<organism evidence="2 3">
    <name type="scientific">Pseudomethylobacillus aquaticus</name>
    <dbReference type="NCBI Taxonomy" id="2676064"/>
    <lineage>
        <taxon>Bacteria</taxon>
        <taxon>Pseudomonadati</taxon>
        <taxon>Pseudomonadota</taxon>
        <taxon>Betaproteobacteria</taxon>
        <taxon>Nitrosomonadales</taxon>
        <taxon>Methylophilaceae</taxon>
        <taxon>Pseudomethylobacillus</taxon>
    </lineage>
</organism>
<reference evidence="2 3" key="1">
    <citation type="submission" date="2018-10" db="EMBL/GenBank/DDBJ databases">
        <authorList>
            <person name="Chen W.-M."/>
        </authorList>
    </citation>
    <scope>NUCLEOTIDE SEQUENCE [LARGE SCALE GENOMIC DNA]</scope>
    <source>
        <strain evidence="2 3">H-5</strain>
    </source>
</reference>
<evidence type="ECO:0000256" key="1">
    <source>
        <dbReference type="SAM" id="SignalP"/>
    </source>
</evidence>